<comment type="caution">
    <text evidence="1">The sequence shown here is derived from an EMBL/GenBank/DDBJ whole genome shotgun (WGS) entry which is preliminary data.</text>
</comment>
<dbReference type="STRING" id="1802207.A3D44_00290"/>
<dbReference type="Proteomes" id="UP000178820">
    <property type="component" value="Unassembled WGS sequence"/>
</dbReference>
<proteinExistence type="predicted"/>
<name>A0A1G2I2V0_9BACT</name>
<evidence type="ECO:0000313" key="2">
    <source>
        <dbReference type="Proteomes" id="UP000178820"/>
    </source>
</evidence>
<protein>
    <submittedName>
        <fullName evidence="1">Uncharacterized protein</fullName>
    </submittedName>
</protein>
<sequence>MRYGHHIQKPHLSRRRFGNIGRLGAKNMFGVAVATANIFFVKTAQDWQTGKGWNAVSGCDVHRAPETV</sequence>
<accession>A0A1G2I2V0</accession>
<gene>
    <name evidence="1" type="ORF">A3D44_00290</name>
</gene>
<dbReference type="AlphaFoldDB" id="A0A1G2I2V0"/>
<dbReference type="EMBL" id="MHOT01000016">
    <property type="protein sequence ID" value="OGZ68989.1"/>
    <property type="molecule type" value="Genomic_DNA"/>
</dbReference>
<evidence type="ECO:0000313" key="1">
    <source>
        <dbReference type="EMBL" id="OGZ68989.1"/>
    </source>
</evidence>
<reference evidence="1 2" key="1">
    <citation type="journal article" date="2016" name="Nat. Commun.">
        <title>Thousands of microbial genomes shed light on interconnected biogeochemical processes in an aquifer system.</title>
        <authorList>
            <person name="Anantharaman K."/>
            <person name="Brown C.T."/>
            <person name="Hug L.A."/>
            <person name="Sharon I."/>
            <person name="Castelle C.J."/>
            <person name="Probst A.J."/>
            <person name="Thomas B.C."/>
            <person name="Singh A."/>
            <person name="Wilkins M.J."/>
            <person name="Karaoz U."/>
            <person name="Brodie E.L."/>
            <person name="Williams K.H."/>
            <person name="Hubbard S.S."/>
            <person name="Banfield J.F."/>
        </authorList>
    </citation>
    <scope>NUCLEOTIDE SEQUENCE [LARGE SCALE GENOMIC DNA]</scope>
</reference>
<organism evidence="1 2">
    <name type="scientific">Candidatus Staskawiczbacteria bacterium RIFCSPHIGHO2_02_FULL_42_22</name>
    <dbReference type="NCBI Taxonomy" id="1802207"/>
    <lineage>
        <taxon>Bacteria</taxon>
        <taxon>Candidatus Staskawicziibacteriota</taxon>
    </lineage>
</organism>